<evidence type="ECO:0000256" key="1">
    <source>
        <dbReference type="ARBA" id="ARBA00001936"/>
    </source>
</evidence>
<proteinExistence type="inferred from homology"/>
<dbReference type="GO" id="GO:0004637">
    <property type="term" value="F:phosphoribosylamine-glycine ligase activity"/>
    <property type="evidence" value="ECO:0007669"/>
    <property type="project" value="UniProtKB-UniRule"/>
</dbReference>
<dbReference type="InterPro" id="IPR020560">
    <property type="entry name" value="PRibGlycinamide_synth_C-dom"/>
</dbReference>
<dbReference type="EC" id="6.3.4.13" evidence="4 12"/>
<dbReference type="EMBL" id="ACNN01000029">
    <property type="protein sequence ID" value="EEN82262.1"/>
    <property type="molecule type" value="Genomic_DNA"/>
</dbReference>
<keyword evidence="7 12" id="KW-0658">Purine biosynthesis</keyword>
<dbReference type="PROSITE" id="PS00184">
    <property type="entry name" value="GARS"/>
    <property type="match status" value="1"/>
</dbReference>
<keyword evidence="5 12" id="KW-0436">Ligase</keyword>
<dbReference type="InterPro" id="IPR037123">
    <property type="entry name" value="PRibGlycinamide_synth_C_sf"/>
</dbReference>
<feature type="domain" description="ATP-grasp" evidence="14">
    <location>
        <begin position="144"/>
        <end position="351"/>
    </location>
</feature>
<evidence type="ECO:0000313" key="15">
    <source>
        <dbReference type="EMBL" id="EEN82262.1"/>
    </source>
</evidence>
<dbReference type="SUPFAM" id="SSF51246">
    <property type="entry name" value="Rudiment single hybrid motif"/>
    <property type="match status" value="1"/>
</dbReference>
<organism evidence="15 16">
    <name type="scientific">Porphyromonas endodontalis (strain ATCC 35406 / DSM 24491 / JCM 8526 / CCUG 16442 / BCRC 14492 / NCTC 13058 / HG 370)</name>
    <name type="common">Bacteroides endodontalis</name>
    <dbReference type="NCBI Taxonomy" id="553175"/>
    <lineage>
        <taxon>Bacteria</taxon>
        <taxon>Pseudomonadati</taxon>
        <taxon>Bacteroidota</taxon>
        <taxon>Bacteroidia</taxon>
        <taxon>Bacteroidales</taxon>
        <taxon>Porphyromonadaceae</taxon>
        <taxon>Porphyromonas</taxon>
    </lineage>
</organism>
<evidence type="ECO:0000256" key="9">
    <source>
        <dbReference type="ARBA" id="ARBA00038345"/>
    </source>
</evidence>
<dbReference type="GO" id="GO:0005524">
    <property type="term" value="F:ATP binding"/>
    <property type="evidence" value="ECO:0007669"/>
    <property type="project" value="UniProtKB-UniRule"/>
</dbReference>
<evidence type="ECO:0000313" key="16">
    <source>
        <dbReference type="Proteomes" id="UP000004295"/>
    </source>
</evidence>
<keyword evidence="8 13" id="KW-0067">ATP-binding</keyword>
<dbReference type="SUPFAM" id="SSF56059">
    <property type="entry name" value="Glutathione synthetase ATP-binding domain-like"/>
    <property type="match status" value="1"/>
</dbReference>
<sequence length="456" mass="49849">MSKIYYIPQDEEQKDLLQLDSIMQEKRASERLIVLLLGSGGRESAMAWRIATSPEVEQLYIAPGNGGSENYGINVPELSGKDFDAIADFIASHGVNLLVSGPEEPLVQGIADYFAERKEDFPHLMVVGPNAQGAQLEGSKDFSKAFMQRYGIPTASYRTFSANEKSEAVAYLQTLHPPFVLKADGLAAGKGVLIVPTLEEAAKGFDDLAEGIWGSKGQKIVIEEFLQGIECSIFVATDGLNYKVLPAAKDYKRIGDGDMGPNTGGMGSVSPVPFADEAFMEKVRQRIIEPTLQGLRDEHIEYRGFIFLGLMNVKGDPYVIEYNCRLGDPETETVMLRISSDVALLLKAIANGTLDEYTLSEDPRPAASVMLVSRGYPGSYKKGYEITLPDPPHDTCLFHAGTRKLDGKIVTDGGRVLSVSSYGATPEAALKRCYTIAQQVLFEGKNYRHDIGQDLL</sequence>
<dbReference type="Proteomes" id="UP000004295">
    <property type="component" value="Unassembled WGS sequence"/>
</dbReference>
<accession>C3JC58</accession>
<dbReference type="Gene3D" id="3.40.50.20">
    <property type="match status" value="1"/>
</dbReference>
<comment type="caution">
    <text evidence="15">The sequence shown here is derived from an EMBL/GenBank/DDBJ whole genome shotgun (WGS) entry which is preliminary data.</text>
</comment>
<comment type="cofactor">
    <cofactor evidence="2">
        <name>Mg(2+)</name>
        <dbReference type="ChEBI" id="CHEBI:18420"/>
    </cofactor>
</comment>
<evidence type="ECO:0000256" key="7">
    <source>
        <dbReference type="ARBA" id="ARBA00022755"/>
    </source>
</evidence>
<dbReference type="Pfam" id="PF02844">
    <property type="entry name" value="GARS_N"/>
    <property type="match status" value="1"/>
</dbReference>
<dbReference type="eggNOG" id="COG0151">
    <property type="taxonomic scope" value="Bacteria"/>
</dbReference>
<dbReference type="SMART" id="SM01210">
    <property type="entry name" value="GARS_C"/>
    <property type="match status" value="1"/>
</dbReference>
<evidence type="ECO:0000256" key="6">
    <source>
        <dbReference type="ARBA" id="ARBA00022741"/>
    </source>
</evidence>
<evidence type="ECO:0000259" key="14">
    <source>
        <dbReference type="PROSITE" id="PS50975"/>
    </source>
</evidence>
<dbReference type="InterPro" id="IPR020562">
    <property type="entry name" value="PRibGlycinamide_synth_N"/>
</dbReference>
<dbReference type="GO" id="GO:0046872">
    <property type="term" value="F:metal ion binding"/>
    <property type="evidence" value="ECO:0007669"/>
    <property type="project" value="InterPro"/>
</dbReference>
<comment type="cofactor">
    <cofactor evidence="1">
        <name>Mn(2+)</name>
        <dbReference type="ChEBI" id="CHEBI:29035"/>
    </cofactor>
</comment>
<evidence type="ECO:0000256" key="4">
    <source>
        <dbReference type="ARBA" id="ARBA00013255"/>
    </source>
</evidence>
<dbReference type="Pfam" id="PF01071">
    <property type="entry name" value="GARS_A"/>
    <property type="match status" value="1"/>
</dbReference>
<dbReference type="PROSITE" id="PS50975">
    <property type="entry name" value="ATP_GRASP"/>
    <property type="match status" value="1"/>
</dbReference>
<evidence type="ECO:0000256" key="11">
    <source>
        <dbReference type="ARBA" id="ARBA00042864"/>
    </source>
</evidence>
<dbReference type="InterPro" id="IPR013815">
    <property type="entry name" value="ATP_grasp_subdomain_1"/>
</dbReference>
<dbReference type="UniPathway" id="UPA00074">
    <property type="reaction ID" value="UER00125"/>
</dbReference>
<name>C3JC58_POREA</name>
<dbReference type="InterPro" id="IPR020559">
    <property type="entry name" value="PRibGlycinamide_synth_CS"/>
</dbReference>
<dbReference type="InterPro" id="IPR011761">
    <property type="entry name" value="ATP-grasp"/>
</dbReference>
<dbReference type="SMART" id="SM01209">
    <property type="entry name" value="GARS_A"/>
    <property type="match status" value="1"/>
</dbReference>
<dbReference type="Gene3D" id="3.30.470.20">
    <property type="entry name" value="ATP-grasp fold, B domain"/>
    <property type="match status" value="1"/>
</dbReference>
<dbReference type="GO" id="GO:0006189">
    <property type="term" value="P:'de novo' IMP biosynthetic process"/>
    <property type="evidence" value="ECO:0007669"/>
    <property type="project" value="UniProtKB-UniRule"/>
</dbReference>
<evidence type="ECO:0000256" key="13">
    <source>
        <dbReference type="PROSITE-ProRule" id="PRU00409"/>
    </source>
</evidence>
<keyword evidence="16" id="KW-1185">Reference proteome</keyword>
<dbReference type="PANTHER" id="PTHR43472">
    <property type="entry name" value="PHOSPHORIBOSYLAMINE--GLYCINE LIGASE"/>
    <property type="match status" value="1"/>
</dbReference>
<gene>
    <name evidence="12 15" type="primary">purD</name>
    <name evidence="15" type="ORF">POREN0001_0458</name>
</gene>
<dbReference type="Pfam" id="PF02843">
    <property type="entry name" value="GARS_C"/>
    <property type="match status" value="1"/>
</dbReference>
<dbReference type="InterPro" id="IPR016185">
    <property type="entry name" value="PreATP-grasp_dom_sf"/>
</dbReference>
<dbReference type="Gene3D" id="3.30.1490.20">
    <property type="entry name" value="ATP-grasp fold, A domain"/>
    <property type="match status" value="1"/>
</dbReference>
<dbReference type="PANTHER" id="PTHR43472:SF1">
    <property type="entry name" value="PHOSPHORIBOSYLAMINE--GLYCINE LIGASE, CHLOROPLASTIC"/>
    <property type="match status" value="1"/>
</dbReference>
<reference evidence="15 16" key="1">
    <citation type="submission" date="2009-04" db="EMBL/GenBank/DDBJ databases">
        <authorList>
            <person name="Sebastian Y."/>
            <person name="Madupu R."/>
            <person name="Durkin A.S."/>
            <person name="Torralba M."/>
            <person name="Methe B."/>
            <person name="Sutton G.G."/>
            <person name="Strausberg R.L."/>
            <person name="Nelson K.E."/>
        </authorList>
    </citation>
    <scope>NUCLEOTIDE SEQUENCE [LARGE SCALE GENOMIC DNA]</scope>
    <source>
        <strain evidence="16">ATCC 35406 / BCRC 14492 / JCM 8526 / NCTC 13058 / HG 370</strain>
    </source>
</reference>
<dbReference type="GO" id="GO:0009113">
    <property type="term" value="P:purine nucleobase biosynthetic process"/>
    <property type="evidence" value="ECO:0007669"/>
    <property type="project" value="InterPro"/>
</dbReference>
<evidence type="ECO:0000256" key="10">
    <source>
        <dbReference type="ARBA" id="ARBA00042242"/>
    </source>
</evidence>
<dbReference type="Gene3D" id="3.90.600.10">
    <property type="entry name" value="Phosphoribosylglycinamide synthetase, C-terminal domain"/>
    <property type="match status" value="1"/>
</dbReference>
<evidence type="ECO:0000256" key="5">
    <source>
        <dbReference type="ARBA" id="ARBA00022598"/>
    </source>
</evidence>
<dbReference type="STRING" id="553175.POREN0001_0458"/>
<dbReference type="AlphaFoldDB" id="C3JC58"/>
<dbReference type="NCBIfam" id="TIGR00877">
    <property type="entry name" value="purD"/>
    <property type="match status" value="1"/>
</dbReference>
<keyword evidence="6 13" id="KW-0547">Nucleotide-binding</keyword>
<evidence type="ECO:0000256" key="2">
    <source>
        <dbReference type="ARBA" id="ARBA00001946"/>
    </source>
</evidence>
<evidence type="ECO:0000256" key="8">
    <source>
        <dbReference type="ARBA" id="ARBA00022840"/>
    </source>
</evidence>
<dbReference type="InterPro" id="IPR011054">
    <property type="entry name" value="Rudment_hybrid_motif"/>
</dbReference>
<protein>
    <recommendedName>
        <fullName evidence="4 12">Phosphoribosylamine--glycine ligase</fullName>
        <ecNumber evidence="4 12">6.3.4.13</ecNumber>
    </recommendedName>
    <alternativeName>
        <fullName evidence="12">GARS</fullName>
    </alternativeName>
    <alternativeName>
        <fullName evidence="10 12">Glycinamide ribonucleotide synthetase</fullName>
    </alternativeName>
    <alternativeName>
        <fullName evidence="11 12">Phosphoribosylglycinamide synthetase</fullName>
    </alternativeName>
</protein>
<dbReference type="SUPFAM" id="SSF52440">
    <property type="entry name" value="PreATP-grasp domain"/>
    <property type="match status" value="1"/>
</dbReference>
<comment type="catalytic activity">
    <reaction evidence="12">
        <text>5-phospho-beta-D-ribosylamine + glycine + ATP = N(1)-(5-phospho-beta-D-ribosyl)glycinamide + ADP + phosphate + H(+)</text>
        <dbReference type="Rhea" id="RHEA:17453"/>
        <dbReference type="ChEBI" id="CHEBI:15378"/>
        <dbReference type="ChEBI" id="CHEBI:30616"/>
        <dbReference type="ChEBI" id="CHEBI:43474"/>
        <dbReference type="ChEBI" id="CHEBI:57305"/>
        <dbReference type="ChEBI" id="CHEBI:58681"/>
        <dbReference type="ChEBI" id="CHEBI:143788"/>
        <dbReference type="ChEBI" id="CHEBI:456216"/>
        <dbReference type="EC" id="6.3.4.13"/>
    </reaction>
</comment>
<dbReference type="HAMAP" id="MF_00138">
    <property type="entry name" value="GARS"/>
    <property type="match status" value="1"/>
</dbReference>
<evidence type="ECO:0000256" key="3">
    <source>
        <dbReference type="ARBA" id="ARBA00005174"/>
    </source>
</evidence>
<comment type="similarity">
    <text evidence="9 12">Belongs to the GARS family.</text>
</comment>
<dbReference type="InterPro" id="IPR020561">
    <property type="entry name" value="PRibGlycinamid_synth_ATP-grasp"/>
</dbReference>
<evidence type="ECO:0000256" key="12">
    <source>
        <dbReference type="HAMAP-Rule" id="MF_00138"/>
    </source>
</evidence>
<dbReference type="InterPro" id="IPR000115">
    <property type="entry name" value="PRibGlycinamide_synth"/>
</dbReference>
<comment type="pathway">
    <text evidence="3 12">Purine metabolism; IMP biosynthesis via de novo pathway; N(1)-(5-phospho-D-ribosyl)glycinamide from 5-phospho-alpha-D-ribose 1-diphosphate: step 2/2.</text>
</comment>